<accession>A0ACB7UGT9</accession>
<protein>
    <submittedName>
        <fullName evidence="1">Zn-cluster domain-containing protein</fullName>
    </submittedName>
</protein>
<evidence type="ECO:0000313" key="2">
    <source>
        <dbReference type="Proteomes" id="UP000827976"/>
    </source>
</evidence>
<dbReference type="EMBL" id="CM037026">
    <property type="protein sequence ID" value="KAH7659488.1"/>
    <property type="molecule type" value="Genomic_DNA"/>
</dbReference>
<keyword evidence="2" id="KW-1185">Reference proteome</keyword>
<name>A0ACB7UGT9_DIOAL</name>
<gene>
    <name evidence="1" type="ORF">IHE45_16G034500</name>
</gene>
<reference evidence="2" key="1">
    <citation type="journal article" date="2022" name="Nat. Commun.">
        <title>Chromosome evolution and the genetic basis of agronomically important traits in greater yam.</title>
        <authorList>
            <person name="Bredeson J.V."/>
            <person name="Lyons J.B."/>
            <person name="Oniyinde I.O."/>
            <person name="Okereke N.R."/>
            <person name="Kolade O."/>
            <person name="Nnabue I."/>
            <person name="Nwadili C.O."/>
            <person name="Hribova E."/>
            <person name="Parker M."/>
            <person name="Nwogha J."/>
            <person name="Shu S."/>
            <person name="Carlson J."/>
            <person name="Kariba R."/>
            <person name="Muthemba S."/>
            <person name="Knop K."/>
            <person name="Barton G.J."/>
            <person name="Sherwood A.V."/>
            <person name="Lopez-Montes A."/>
            <person name="Asiedu R."/>
            <person name="Jamnadass R."/>
            <person name="Muchugi A."/>
            <person name="Goodstein D."/>
            <person name="Egesi C.N."/>
            <person name="Featherston J."/>
            <person name="Asfaw A."/>
            <person name="Simpson G.G."/>
            <person name="Dolezel J."/>
            <person name="Hendre P.S."/>
            <person name="Van Deynze A."/>
            <person name="Kumar P.L."/>
            <person name="Obidiegwu J.E."/>
            <person name="Bhattacharjee R."/>
            <person name="Rokhsar D.S."/>
        </authorList>
    </citation>
    <scope>NUCLEOTIDE SEQUENCE [LARGE SCALE GENOMIC DNA]</scope>
    <source>
        <strain evidence="2">cv. TDa95/00328</strain>
    </source>
</reference>
<evidence type="ECO:0000313" key="1">
    <source>
        <dbReference type="EMBL" id="KAH7659488.1"/>
    </source>
</evidence>
<organism evidence="1 2">
    <name type="scientific">Dioscorea alata</name>
    <name type="common">Purple yam</name>
    <dbReference type="NCBI Taxonomy" id="55571"/>
    <lineage>
        <taxon>Eukaryota</taxon>
        <taxon>Viridiplantae</taxon>
        <taxon>Streptophyta</taxon>
        <taxon>Embryophyta</taxon>
        <taxon>Tracheophyta</taxon>
        <taxon>Spermatophyta</taxon>
        <taxon>Magnoliopsida</taxon>
        <taxon>Liliopsida</taxon>
        <taxon>Dioscoreales</taxon>
        <taxon>Dioscoreaceae</taxon>
        <taxon>Dioscorea</taxon>
    </lineage>
</organism>
<comment type="caution">
    <text evidence="1">The sequence shown here is derived from an EMBL/GenBank/DDBJ whole genome shotgun (WGS) entry which is preliminary data.</text>
</comment>
<proteinExistence type="predicted"/>
<sequence>MNPSCINLQTMIPNSELMKFQEAATKCLTSAHHLFNLISMQTINSNNHELSLIAHTAISEFKSLVSMLDHTSSCSMPKFKRIRKGPLPNFQDVDIHQFMDSGIQILQRPLVVRNPVIQPFNICLNNKQQLLNNYFYCYSSMSAQQSSGGESSFLSSKKRNGGLKCTVSAGGCHCSKRRKERIRRTIKVSAVGGKFADLPTDDFSWRKYGQKPIKGSPHPRSYYKCSSMRGCPARKHVERCLNDANMLTVTYEGDHNHPKLNADGPNIVIQQ</sequence>
<dbReference type="Proteomes" id="UP000827976">
    <property type="component" value="Chromosome 16"/>
</dbReference>